<sequence>MPFFSTFFKCFSDPDQHQQSKHYVCNGDVCVLKDRASPKVNEKKIDKEPSSSSFRARFLQMK</sequence>
<accession>A0A9I9EDH4</accession>
<name>A0A9I9EDH4_CUCME</name>
<dbReference type="EnsemblPlants" id="MELO3C032231.2.1">
    <property type="protein sequence ID" value="MELO3C032231.2.1"/>
    <property type="gene ID" value="MELO3C032231.2"/>
</dbReference>
<organism evidence="2">
    <name type="scientific">Cucumis melo</name>
    <name type="common">Muskmelon</name>
    <dbReference type="NCBI Taxonomy" id="3656"/>
    <lineage>
        <taxon>Eukaryota</taxon>
        <taxon>Viridiplantae</taxon>
        <taxon>Streptophyta</taxon>
        <taxon>Embryophyta</taxon>
        <taxon>Tracheophyta</taxon>
        <taxon>Spermatophyta</taxon>
        <taxon>Magnoliopsida</taxon>
        <taxon>eudicotyledons</taxon>
        <taxon>Gunneridae</taxon>
        <taxon>Pentapetalae</taxon>
        <taxon>rosids</taxon>
        <taxon>fabids</taxon>
        <taxon>Cucurbitales</taxon>
        <taxon>Cucurbitaceae</taxon>
        <taxon>Benincaseae</taxon>
        <taxon>Cucumis</taxon>
    </lineage>
</organism>
<dbReference type="Gramene" id="MELO3C032231.2.1">
    <property type="protein sequence ID" value="MELO3C032231.2.1"/>
    <property type="gene ID" value="MELO3C032231.2"/>
</dbReference>
<feature type="region of interest" description="Disordered" evidence="1">
    <location>
        <begin position="41"/>
        <end position="62"/>
    </location>
</feature>
<dbReference type="AlphaFoldDB" id="A0A9I9EDH4"/>
<reference evidence="2" key="1">
    <citation type="submission" date="2023-03" db="UniProtKB">
        <authorList>
            <consortium name="EnsemblPlants"/>
        </authorList>
    </citation>
    <scope>IDENTIFICATION</scope>
</reference>
<evidence type="ECO:0000256" key="1">
    <source>
        <dbReference type="SAM" id="MobiDB-lite"/>
    </source>
</evidence>
<evidence type="ECO:0000313" key="2">
    <source>
        <dbReference type="EnsemblPlants" id="MELO3C032231.2.1"/>
    </source>
</evidence>
<protein>
    <submittedName>
        <fullName evidence="2">Uncharacterized protein</fullName>
    </submittedName>
</protein>
<proteinExistence type="predicted"/>